<accession>A0A2A5JN22</accession>
<proteinExistence type="predicted"/>
<dbReference type="Pfam" id="PF13511">
    <property type="entry name" value="DUF4124"/>
    <property type="match status" value="1"/>
</dbReference>
<dbReference type="PROSITE" id="PS51257">
    <property type="entry name" value="PROKAR_LIPOPROTEIN"/>
    <property type="match status" value="1"/>
</dbReference>
<dbReference type="AlphaFoldDB" id="A0A2A5JN22"/>
<gene>
    <name evidence="3" type="ORF">CEX98_15610</name>
</gene>
<evidence type="ECO:0000313" key="3">
    <source>
        <dbReference type="EMBL" id="PCK30842.1"/>
    </source>
</evidence>
<keyword evidence="4" id="KW-1185">Reference proteome</keyword>
<evidence type="ECO:0000259" key="2">
    <source>
        <dbReference type="Pfam" id="PF13511"/>
    </source>
</evidence>
<dbReference type="EMBL" id="NKHF01000072">
    <property type="protein sequence ID" value="PCK30842.1"/>
    <property type="molecule type" value="Genomic_DNA"/>
</dbReference>
<name>A0A2A5JN22_PSEO7</name>
<dbReference type="Proteomes" id="UP000228621">
    <property type="component" value="Unassembled WGS sequence"/>
</dbReference>
<sequence length="178" mass="19987">MRMKAASYLMIMIMLVAVACLFVLKRPDGKPWLSTDAITESVEQSTAKLKQHSTNAFEQVKSHTQQLVTNEGQEVKESVKVYRWQDENGQWHYSDKPNPAGHSQAYQIDEDKITVVAAEDTSILTRKSSQEPSKTTSTALPTALNPAAVKQVMDDAKNVQKLMDERAKKIDEALKENH</sequence>
<organism evidence="3 4">
    <name type="scientific">Pseudoalteromonas piscicida</name>
    <dbReference type="NCBI Taxonomy" id="43662"/>
    <lineage>
        <taxon>Bacteria</taxon>
        <taxon>Pseudomonadati</taxon>
        <taxon>Pseudomonadota</taxon>
        <taxon>Gammaproteobacteria</taxon>
        <taxon>Alteromonadales</taxon>
        <taxon>Pseudoalteromonadaceae</taxon>
        <taxon>Pseudoalteromonas</taxon>
    </lineage>
</organism>
<comment type="caution">
    <text evidence="3">The sequence shown here is derived from an EMBL/GenBank/DDBJ whole genome shotgun (WGS) entry which is preliminary data.</text>
</comment>
<keyword evidence="1" id="KW-0472">Membrane</keyword>
<keyword evidence="1" id="KW-1133">Transmembrane helix</keyword>
<feature type="domain" description="DUF4124" evidence="2">
    <location>
        <begin position="80"/>
        <end position="119"/>
    </location>
</feature>
<keyword evidence="1" id="KW-0812">Transmembrane</keyword>
<dbReference type="InterPro" id="IPR025392">
    <property type="entry name" value="DUF4124"/>
</dbReference>
<protein>
    <submittedName>
        <fullName evidence="3">DUF4124 domain-containing protein</fullName>
    </submittedName>
</protein>
<reference evidence="4" key="1">
    <citation type="journal article" date="2019" name="Genome Announc.">
        <title>Draft Genome Sequence of Pseudoalteromonas piscicida Strain 36Y ROTHPW, an Hypersaline Seawater Isolate from the South Coast of Sonora, Mexico.</title>
        <authorList>
            <person name="Sanchez-Diaz R."/>
            <person name="Molina-Garza Z.J."/>
            <person name="Cruz-Suarez L.E."/>
            <person name="Selvin J."/>
            <person name="Kiran G.S."/>
            <person name="Ibarra-Gamez J.C."/>
            <person name="Gomez-Gil B."/>
            <person name="Galaviz-Silva L."/>
        </authorList>
    </citation>
    <scope>NUCLEOTIDE SEQUENCE [LARGE SCALE GENOMIC DNA]</scope>
    <source>
        <strain evidence="4">36Y_RITHPW</strain>
    </source>
</reference>
<evidence type="ECO:0000256" key="1">
    <source>
        <dbReference type="SAM" id="Phobius"/>
    </source>
</evidence>
<feature type="transmembrane region" description="Helical" evidence="1">
    <location>
        <begin position="6"/>
        <end position="24"/>
    </location>
</feature>
<dbReference type="OrthoDB" id="6079871at2"/>
<evidence type="ECO:0000313" key="4">
    <source>
        <dbReference type="Proteomes" id="UP000228621"/>
    </source>
</evidence>